<dbReference type="GO" id="GO:0044695">
    <property type="term" value="C:Dsc E3 ubiquitin ligase complex"/>
    <property type="evidence" value="ECO:0007669"/>
    <property type="project" value="InterPro"/>
</dbReference>
<evidence type="ECO:0000256" key="2">
    <source>
        <dbReference type="SAM" id="Phobius"/>
    </source>
</evidence>
<dbReference type="SUPFAM" id="SSF54236">
    <property type="entry name" value="Ubiquitin-like"/>
    <property type="match status" value="1"/>
</dbReference>
<feature type="transmembrane region" description="Helical" evidence="2">
    <location>
        <begin position="230"/>
        <end position="253"/>
    </location>
</feature>
<dbReference type="InterPro" id="IPR019413">
    <property type="entry name" value="Dsc3_ub-like_dom"/>
</dbReference>
<dbReference type="InterPro" id="IPR045226">
    <property type="entry name" value="Dsc3"/>
</dbReference>
<dbReference type="InterPro" id="IPR000626">
    <property type="entry name" value="Ubiquitin-like_dom"/>
</dbReference>
<dbReference type="GeneID" id="9591571"/>
<feature type="domain" description="Ubiquitin-like" evidence="3">
    <location>
        <begin position="34"/>
        <end position="87"/>
    </location>
</feature>
<evidence type="ECO:0000259" key="3">
    <source>
        <dbReference type="PROSITE" id="PS50053"/>
    </source>
</evidence>
<keyword evidence="2" id="KW-0472">Membrane</keyword>
<dbReference type="OMA" id="RIYVNCS"/>
<proteinExistence type="predicted"/>
<dbReference type="EMBL" id="GL377308">
    <property type="protein sequence ID" value="EFI95686.1"/>
    <property type="molecule type" value="Genomic_DNA"/>
</dbReference>
<dbReference type="VEuPathDB" id="FungiDB:SCHCODRAFT_01173030"/>
<accession>D8Q9L8</accession>
<feature type="transmembrane region" description="Helical" evidence="2">
    <location>
        <begin position="273"/>
        <end position="292"/>
    </location>
</feature>
<dbReference type="KEGG" id="scm:SCHCO_01173030"/>
<dbReference type="InterPro" id="IPR025390">
    <property type="entry name" value="Dsc3_C"/>
</dbReference>
<dbReference type="FunCoup" id="D8Q9L8">
    <property type="interactions" value="5"/>
</dbReference>
<dbReference type="AlphaFoldDB" id="D8Q9L8"/>
<dbReference type="OrthoDB" id="2556122at2759"/>
<dbReference type="HOGENOM" id="CLU_060587_0_0_1"/>
<dbReference type="PANTHER" id="PTHR28049">
    <property type="entry name" value="TRANSMEMBRANE PROTEIN YOR223W"/>
    <property type="match status" value="1"/>
</dbReference>
<evidence type="ECO:0000256" key="1">
    <source>
        <dbReference type="SAM" id="MobiDB-lite"/>
    </source>
</evidence>
<sequence>MVPLSEKAKGKRRAVDVDAQGASSSSSTAQPQERQLVVRFTEGADLTITIDQLDTVKDVLSKIRTQRPDLRNRRLRLIYAGRLLTNDVFVYQHLAAADERARRRDAAKLDAGGDQHDTHNTWIHCNVGPEIQPGEEEEGEARIQTSQIQVVRGFDRLASLGFSEADIANFRRQFHGRLANLSDTDFATEEEYRDYTRTLEEQWIDSMDGGGAGDLTPANAAASSTPLQGFLMGFFFPLLPFFFIAVPQPAAFWDDGRPLESQDSVVFSTSMRIWIGFGFVANITLALWRVFFYDAVE</sequence>
<protein>
    <recommendedName>
        <fullName evidence="3">Ubiquitin-like domain-containing protein</fullName>
    </recommendedName>
</protein>
<dbReference type="InParanoid" id="D8Q9L8"/>
<evidence type="ECO:0000313" key="5">
    <source>
        <dbReference type="Proteomes" id="UP000007431"/>
    </source>
</evidence>
<keyword evidence="2" id="KW-0812">Transmembrane</keyword>
<dbReference type="Gene3D" id="3.10.20.90">
    <property type="entry name" value="Phosphatidylinositol 3-kinase Catalytic Subunit, Chain A, domain 1"/>
    <property type="match status" value="1"/>
</dbReference>
<dbReference type="RefSeq" id="XP_003030589.1">
    <property type="nucleotide sequence ID" value="XM_003030543.1"/>
</dbReference>
<reference evidence="4 5" key="1">
    <citation type="journal article" date="2010" name="Nat. Biotechnol.">
        <title>Genome sequence of the model mushroom Schizophyllum commune.</title>
        <authorList>
            <person name="Ohm R.A."/>
            <person name="de Jong J.F."/>
            <person name="Lugones L.G."/>
            <person name="Aerts A."/>
            <person name="Kothe E."/>
            <person name="Stajich J.E."/>
            <person name="de Vries R.P."/>
            <person name="Record E."/>
            <person name="Levasseur A."/>
            <person name="Baker S.E."/>
            <person name="Bartholomew K.A."/>
            <person name="Coutinho P.M."/>
            <person name="Erdmann S."/>
            <person name="Fowler T.J."/>
            <person name="Gathman A.C."/>
            <person name="Lombard V."/>
            <person name="Henrissat B."/>
            <person name="Knabe N."/>
            <person name="Kuees U."/>
            <person name="Lilly W.W."/>
            <person name="Lindquist E."/>
            <person name="Lucas S."/>
            <person name="Magnuson J.K."/>
            <person name="Piumi F."/>
            <person name="Raudaskoski M."/>
            <person name="Salamov A."/>
            <person name="Schmutz J."/>
            <person name="Schwarze F.W.M.R."/>
            <person name="vanKuyk P.A."/>
            <person name="Horton J.S."/>
            <person name="Grigoriev I.V."/>
            <person name="Woesten H.A.B."/>
        </authorList>
    </citation>
    <scope>NUCLEOTIDE SEQUENCE [LARGE SCALE GENOMIC DNA]</scope>
    <source>
        <strain evidence="5">H4-8 / FGSC 9210</strain>
    </source>
</reference>
<dbReference type="Pfam" id="PF13373">
    <property type="entry name" value="Dsc3_C"/>
    <property type="match status" value="1"/>
</dbReference>
<name>D8Q9L8_SCHCM</name>
<dbReference type="PROSITE" id="PS50053">
    <property type="entry name" value="UBIQUITIN_2"/>
    <property type="match status" value="1"/>
</dbReference>
<dbReference type="PANTHER" id="PTHR28049:SF1">
    <property type="entry name" value="DSC E3 UBIQUITIN LIGASE COMPLEX SUBUNIT 3"/>
    <property type="match status" value="1"/>
</dbReference>
<dbReference type="GO" id="GO:0005783">
    <property type="term" value="C:endoplasmic reticulum"/>
    <property type="evidence" value="ECO:0007669"/>
    <property type="project" value="TreeGrafter"/>
</dbReference>
<keyword evidence="5" id="KW-1185">Reference proteome</keyword>
<dbReference type="CDD" id="cd17039">
    <property type="entry name" value="Ubl_ubiquitin_like"/>
    <property type="match status" value="1"/>
</dbReference>
<dbReference type="Proteomes" id="UP000007431">
    <property type="component" value="Unassembled WGS sequence"/>
</dbReference>
<feature type="region of interest" description="Disordered" evidence="1">
    <location>
        <begin position="1"/>
        <end position="34"/>
    </location>
</feature>
<evidence type="ECO:0000313" key="4">
    <source>
        <dbReference type="EMBL" id="EFI95686.1"/>
    </source>
</evidence>
<organism evidence="5">
    <name type="scientific">Schizophyllum commune (strain H4-8 / FGSC 9210)</name>
    <name type="common">Split gill fungus</name>
    <dbReference type="NCBI Taxonomy" id="578458"/>
    <lineage>
        <taxon>Eukaryota</taxon>
        <taxon>Fungi</taxon>
        <taxon>Dikarya</taxon>
        <taxon>Basidiomycota</taxon>
        <taxon>Agaricomycotina</taxon>
        <taxon>Agaricomycetes</taxon>
        <taxon>Agaricomycetidae</taxon>
        <taxon>Agaricales</taxon>
        <taxon>Schizophyllaceae</taxon>
        <taxon>Schizophyllum</taxon>
    </lineage>
</organism>
<keyword evidence="2" id="KW-1133">Transmembrane helix</keyword>
<dbReference type="Pfam" id="PF10302">
    <property type="entry name" value="Dsc3_N"/>
    <property type="match status" value="1"/>
</dbReference>
<dbReference type="eggNOG" id="ENOG502S5B3">
    <property type="taxonomic scope" value="Eukaryota"/>
</dbReference>
<dbReference type="InterPro" id="IPR029071">
    <property type="entry name" value="Ubiquitin-like_domsf"/>
</dbReference>
<gene>
    <name evidence="4" type="ORF">SCHCODRAFT_57750</name>
</gene>